<keyword evidence="1" id="KW-0812">Transmembrane</keyword>
<feature type="transmembrane region" description="Helical" evidence="1">
    <location>
        <begin position="28"/>
        <end position="48"/>
    </location>
</feature>
<dbReference type="InterPro" id="IPR025489">
    <property type="entry name" value="DUF4381"/>
</dbReference>
<proteinExistence type="predicted"/>
<reference evidence="2 3" key="1">
    <citation type="journal article" date="2019" name="Int. J. Syst. Evol. Microbiol.">
        <title>The Global Catalogue of Microorganisms (GCM) 10K type strain sequencing project: providing services to taxonomists for standard genome sequencing and annotation.</title>
        <authorList>
            <consortium name="The Broad Institute Genomics Platform"/>
            <consortium name="The Broad Institute Genome Sequencing Center for Infectious Disease"/>
            <person name="Wu L."/>
            <person name="Ma J."/>
        </authorList>
    </citation>
    <scope>NUCLEOTIDE SEQUENCE [LARGE SCALE GENOMIC DNA]</scope>
    <source>
        <strain evidence="2 3">JCM 14331</strain>
    </source>
</reference>
<dbReference type="RefSeq" id="WP_226768050.1">
    <property type="nucleotide sequence ID" value="NZ_BAAAEO010000006.1"/>
</dbReference>
<evidence type="ECO:0000313" key="3">
    <source>
        <dbReference type="Proteomes" id="UP001501169"/>
    </source>
</evidence>
<name>A0ABN1ECX8_9GAMM</name>
<evidence type="ECO:0000256" key="1">
    <source>
        <dbReference type="SAM" id="Phobius"/>
    </source>
</evidence>
<evidence type="ECO:0008006" key="4">
    <source>
        <dbReference type="Google" id="ProtNLM"/>
    </source>
</evidence>
<sequence length="161" mass="18315">MAEPGSPLAQLADISEPELVLGFALAPLWWLLIAALALALFYLALRFYRRWCYFAPKRQALLLLEQIHHSGDDATQINQLIKRVLRHYQPTHPALSMDSKHWQQWLAMQCQATLPDLTGLLYQRDDNNEAKAAFYLFAKAWLSGYQAKAPLPTSKAEVTHA</sequence>
<keyword evidence="3" id="KW-1185">Reference proteome</keyword>
<accession>A0ABN1ECX8</accession>
<dbReference type="Pfam" id="PF14316">
    <property type="entry name" value="DUF4381"/>
    <property type="match status" value="1"/>
</dbReference>
<dbReference type="Proteomes" id="UP001501169">
    <property type="component" value="Unassembled WGS sequence"/>
</dbReference>
<dbReference type="EMBL" id="BAAAEO010000006">
    <property type="protein sequence ID" value="GAA0563977.1"/>
    <property type="molecule type" value="Genomic_DNA"/>
</dbReference>
<keyword evidence="1" id="KW-0472">Membrane</keyword>
<organism evidence="2 3">
    <name type="scientific">Rheinheimera aquimaris</name>
    <dbReference type="NCBI Taxonomy" id="412437"/>
    <lineage>
        <taxon>Bacteria</taxon>
        <taxon>Pseudomonadati</taxon>
        <taxon>Pseudomonadota</taxon>
        <taxon>Gammaproteobacteria</taxon>
        <taxon>Chromatiales</taxon>
        <taxon>Chromatiaceae</taxon>
        <taxon>Rheinheimera</taxon>
    </lineage>
</organism>
<protein>
    <recommendedName>
        <fullName evidence="4">DUF4381 domain-containing protein</fullName>
    </recommendedName>
</protein>
<keyword evidence="1" id="KW-1133">Transmembrane helix</keyword>
<gene>
    <name evidence="2" type="ORF">GCM10009098_35160</name>
</gene>
<comment type="caution">
    <text evidence="2">The sequence shown here is derived from an EMBL/GenBank/DDBJ whole genome shotgun (WGS) entry which is preliminary data.</text>
</comment>
<evidence type="ECO:0000313" key="2">
    <source>
        <dbReference type="EMBL" id="GAA0563977.1"/>
    </source>
</evidence>